<dbReference type="GO" id="GO:0000209">
    <property type="term" value="P:protein polyubiquitination"/>
    <property type="evidence" value="ECO:0007669"/>
    <property type="project" value="TreeGrafter"/>
</dbReference>
<comment type="caution">
    <text evidence="1">The sequence shown here is derived from an EMBL/GenBank/DDBJ whole genome shotgun (WGS) entry which is preliminary data.</text>
</comment>
<keyword evidence="2" id="KW-1185">Reference proteome</keyword>
<evidence type="ECO:0000313" key="2">
    <source>
        <dbReference type="Proteomes" id="UP001141806"/>
    </source>
</evidence>
<evidence type="ECO:0000313" key="1">
    <source>
        <dbReference type="EMBL" id="KAJ4974604.1"/>
    </source>
</evidence>
<gene>
    <name evidence="1" type="ORF">NE237_007778</name>
</gene>
<dbReference type="Proteomes" id="UP001141806">
    <property type="component" value="Unassembled WGS sequence"/>
</dbReference>
<dbReference type="OrthoDB" id="509497at2759"/>
<organism evidence="1 2">
    <name type="scientific">Protea cynaroides</name>
    <dbReference type="NCBI Taxonomy" id="273540"/>
    <lineage>
        <taxon>Eukaryota</taxon>
        <taxon>Viridiplantae</taxon>
        <taxon>Streptophyta</taxon>
        <taxon>Embryophyta</taxon>
        <taxon>Tracheophyta</taxon>
        <taxon>Spermatophyta</taxon>
        <taxon>Magnoliopsida</taxon>
        <taxon>Proteales</taxon>
        <taxon>Proteaceae</taxon>
        <taxon>Protea</taxon>
    </lineage>
</organism>
<dbReference type="GO" id="GO:0032436">
    <property type="term" value="P:positive regulation of proteasomal ubiquitin-dependent protein catabolic process"/>
    <property type="evidence" value="ECO:0007669"/>
    <property type="project" value="TreeGrafter"/>
</dbReference>
<dbReference type="AlphaFoldDB" id="A0A9Q0KQU4"/>
<name>A0A9Q0KQU4_9MAGN</name>
<reference evidence="1" key="1">
    <citation type="journal article" date="2023" name="Plant J.">
        <title>The genome of the king protea, Protea cynaroides.</title>
        <authorList>
            <person name="Chang J."/>
            <person name="Duong T.A."/>
            <person name="Schoeman C."/>
            <person name="Ma X."/>
            <person name="Roodt D."/>
            <person name="Barker N."/>
            <person name="Li Z."/>
            <person name="Van de Peer Y."/>
            <person name="Mizrachi E."/>
        </authorList>
    </citation>
    <scope>NUCLEOTIDE SEQUENCE</scope>
    <source>
        <tissue evidence="1">Young leaves</tissue>
    </source>
</reference>
<proteinExistence type="predicted"/>
<dbReference type="EMBL" id="JAMYWD010000004">
    <property type="protein sequence ID" value="KAJ4974604.1"/>
    <property type="molecule type" value="Genomic_DNA"/>
</dbReference>
<accession>A0A9Q0KQU4</accession>
<dbReference type="PANTHER" id="PTHR14939:SF5">
    <property type="entry name" value="F-BOX ONLY PROTEIN 22"/>
    <property type="match status" value="1"/>
</dbReference>
<protein>
    <submittedName>
        <fullName evidence="1">Uncharacterized protein</fullName>
    </submittedName>
</protein>
<sequence length="211" mass="23686">MSGPRFAGVHFEDPRYLFCYGKFELPNPNCCFSDAVSNEFRKVKWVEEDLEEEYNSPGNINRGIVLIVGFMPGLKVSTIQFLRPIAGPPPVSLIDKFVLDIKDYATSVSGCTSPAAILMFAIVPSIRKLSLWVARMTASYIAVEMILESLVGAKNTFVRILKDRYIRITDAMLLLWSFLRIDYRGNSPGYLLVKGDGIKTGDSFWLLPTKS</sequence>
<dbReference type="PANTHER" id="PTHR14939">
    <property type="entry name" value="F-BOX ONLY PROTEIN 22"/>
    <property type="match status" value="1"/>
</dbReference>